<dbReference type="PANTHER" id="PTHR46403:SF1">
    <property type="entry name" value="TP53-REGULATED INHIBITOR OF APOPTOSIS 1"/>
    <property type="match status" value="1"/>
</dbReference>
<proteinExistence type="inferred from homology"/>
<keyword evidence="5" id="KW-1185">Reference proteome</keyword>
<protein>
    <submittedName>
        <fullName evidence="4">Uncharacterized protein</fullName>
    </submittedName>
</protein>
<dbReference type="GO" id="GO:0045332">
    <property type="term" value="P:phospholipid translocation"/>
    <property type="evidence" value="ECO:0007669"/>
    <property type="project" value="TreeGrafter"/>
</dbReference>
<keyword evidence="2" id="KW-1015">Disulfide bond</keyword>
<dbReference type="OrthoDB" id="19091at2759"/>
<comment type="caution">
    <text evidence="4">The sequence shown here is derived from an EMBL/GenBank/DDBJ whole genome shotgun (WGS) entry which is preliminary data.</text>
</comment>
<evidence type="ECO:0000313" key="5">
    <source>
        <dbReference type="Proteomes" id="UP000037035"/>
    </source>
</evidence>
<dbReference type="GO" id="GO:0005634">
    <property type="term" value="C:nucleus"/>
    <property type="evidence" value="ECO:0007669"/>
    <property type="project" value="TreeGrafter"/>
</dbReference>
<evidence type="ECO:0000256" key="2">
    <source>
        <dbReference type="ARBA" id="ARBA00023157"/>
    </source>
</evidence>
<dbReference type="STRING" id="27349.A0A0L6UJ41"/>
<gene>
    <name evidence="4" type="ORF">VP01_556g3</name>
</gene>
<dbReference type="PANTHER" id="PTHR46403">
    <property type="entry name" value="TP53-REGULATED INHIBITOR OF APOPTOSIS 1"/>
    <property type="match status" value="1"/>
</dbReference>
<dbReference type="VEuPathDB" id="FungiDB:VP01_556g3"/>
<dbReference type="GO" id="GO:0005758">
    <property type="term" value="C:mitochondrial intermembrane space"/>
    <property type="evidence" value="ECO:0007669"/>
    <property type="project" value="TreeGrafter"/>
</dbReference>
<feature type="compositionally biased region" description="Basic and acidic residues" evidence="3">
    <location>
        <begin position="124"/>
        <end position="143"/>
    </location>
</feature>
<feature type="region of interest" description="Disordered" evidence="3">
    <location>
        <begin position="114"/>
        <end position="143"/>
    </location>
</feature>
<sequence length="143" mass="16644">MTERRQRRRHSAVDRPIVNTSEDCRDRARARRAGEMDSLEPKCTGLKNSYDACFNRWFEKYLSLTASHDSGSDQKRVLAQSKHQYEKECGRKWQQYHACLNVCSTPTHSEALESRQLKPLLEAARNEDPLTESSKLEKSTQER</sequence>
<comment type="similarity">
    <text evidence="1">Belongs to the TRIAP1/MDM35 family.</text>
</comment>
<evidence type="ECO:0000256" key="1">
    <source>
        <dbReference type="ARBA" id="ARBA00006196"/>
    </source>
</evidence>
<dbReference type="EMBL" id="LAVV01010796">
    <property type="protein sequence ID" value="KNZ48561.1"/>
    <property type="molecule type" value="Genomic_DNA"/>
</dbReference>
<evidence type="ECO:0000256" key="3">
    <source>
        <dbReference type="SAM" id="MobiDB-lite"/>
    </source>
</evidence>
<dbReference type="GO" id="GO:0005829">
    <property type="term" value="C:cytosol"/>
    <property type="evidence" value="ECO:0007669"/>
    <property type="project" value="TreeGrafter"/>
</dbReference>
<dbReference type="AlphaFoldDB" id="A0A0L6UJ41"/>
<name>A0A0L6UJ41_9BASI</name>
<dbReference type="InterPro" id="IPR007918">
    <property type="entry name" value="MDM35_apoptosis"/>
</dbReference>
<organism evidence="4 5">
    <name type="scientific">Puccinia sorghi</name>
    <dbReference type="NCBI Taxonomy" id="27349"/>
    <lineage>
        <taxon>Eukaryota</taxon>
        <taxon>Fungi</taxon>
        <taxon>Dikarya</taxon>
        <taxon>Basidiomycota</taxon>
        <taxon>Pucciniomycotina</taxon>
        <taxon>Pucciniomycetes</taxon>
        <taxon>Pucciniales</taxon>
        <taxon>Pucciniaceae</taxon>
        <taxon>Puccinia</taxon>
    </lineage>
</organism>
<dbReference type="Proteomes" id="UP000037035">
    <property type="component" value="Unassembled WGS sequence"/>
</dbReference>
<reference evidence="4 5" key="1">
    <citation type="submission" date="2015-08" db="EMBL/GenBank/DDBJ databases">
        <title>Next Generation Sequencing and Analysis of the Genome of Puccinia sorghi L Schw, the Causal Agent of Maize Common Rust.</title>
        <authorList>
            <person name="Rochi L."/>
            <person name="Burguener G."/>
            <person name="Darino M."/>
            <person name="Turjanski A."/>
            <person name="Kreff E."/>
            <person name="Dieguez M.J."/>
            <person name="Sacco F."/>
        </authorList>
    </citation>
    <scope>NUCLEOTIDE SEQUENCE [LARGE SCALE GENOMIC DNA]</scope>
    <source>
        <strain evidence="4 5">RO10H11247</strain>
    </source>
</reference>
<accession>A0A0L6UJ41</accession>
<dbReference type="GO" id="GO:1990050">
    <property type="term" value="F:phosphatidic acid transfer activity"/>
    <property type="evidence" value="ECO:0007669"/>
    <property type="project" value="TreeGrafter"/>
</dbReference>
<dbReference type="Pfam" id="PF05254">
    <property type="entry name" value="UPF0203"/>
    <property type="match status" value="1"/>
</dbReference>
<evidence type="ECO:0000313" key="4">
    <source>
        <dbReference type="EMBL" id="KNZ48561.1"/>
    </source>
</evidence>